<dbReference type="NCBIfam" id="TIGR02937">
    <property type="entry name" value="sigma70-ECF"/>
    <property type="match status" value="1"/>
</dbReference>
<dbReference type="Proteomes" id="UP000257109">
    <property type="component" value="Unassembled WGS sequence"/>
</dbReference>
<dbReference type="InterPro" id="IPR013325">
    <property type="entry name" value="RNA_pol_sigma_r2"/>
</dbReference>
<dbReference type="PANTHER" id="PTHR30603">
    <property type="entry name" value="RNA POLYMERASE SIGMA FACTOR RPO"/>
    <property type="match status" value="1"/>
</dbReference>
<dbReference type="InterPro" id="IPR007630">
    <property type="entry name" value="RNA_pol_sigma70_r4"/>
</dbReference>
<dbReference type="GO" id="GO:0003677">
    <property type="term" value="F:DNA binding"/>
    <property type="evidence" value="ECO:0007669"/>
    <property type="project" value="UniProtKB-KW"/>
</dbReference>
<dbReference type="InterPro" id="IPR007624">
    <property type="entry name" value="RNA_pol_sigma70_r3"/>
</dbReference>
<evidence type="ECO:0000256" key="5">
    <source>
        <dbReference type="ARBA" id="ARBA00023163"/>
    </source>
</evidence>
<dbReference type="Pfam" id="PF04542">
    <property type="entry name" value="Sigma70_r2"/>
    <property type="match status" value="1"/>
</dbReference>
<comment type="caution">
    <text evidence="7">The sequence shown here is derived from an EMBL/GenBank/DDBJ whole genome shotgun (WGS) entry which is preliminary data.</text>
</comment>
<keyword evidence="4" id="KW-0238">DNA-binding</keyword>
<protein>
    <submittedName>
        <fullName evidence="7">RNA polymerase sigma factor sigF, chloroplastic</fullName>
    </submittedName>
</protein>
<dbReference type="Gene3D" id="1.20.120.1810">
    <property type="match status" value="1"/>
</dbReference>
<feature type="domain" description="RNA polymerase sigma-70" evidence="6">
    <location>
        <begin position="517"/>
        <end position="543"/>
    </location>
</feature>
<dbReference type="GO" id="GO:0071482">
    <property type="term" value="P:cellular response to light stimulus"/>
    <property type="evidence" value="ECO:0007669"/>
    <property type="project" value="UniProtKB-ARBA"/>
</dbReference>
<evidence type="ECO:0000256" key="2">
    <source>
        <dbReference type="ARBA" id="ARBA00023015"/>
    </source>
</evidence>
<evidence type="ECO:0000259" key="6">
    <source>
        <dbReference type="PROSITE" id="PS00716"/>
    </source>
</evidence>
<keyword evidence="5" id="KW-0804">Transcription</keyword>
<dbReference type="PANTHER" id="PTHR30603:SF50">
    <property type="entry name" value="RNA POLYMERASE SIGMA-70 LIKE DOMAIN, RNA POLYMERASE SIGMA-B_F_G TYPE-RELATED"/>
    <property type="match status" value="1"/>
</dbReference>
<dbReference type="SUPFAM" id="SSF88946">
    <property type="entry name" value="Sigma2 domain of RNA polymerase sigma factors"/>
    <property type="match status" value="1"/>
</dbReference>
<dbReference type="AlphaFoldDB" id="A0A371GW37"/>
<gene>
    <name evidence="7" type="primary">SIGF</name>
    <name evidence="7" type="ORF">CR513_22795</name>
</gene>
<organism evidence="7 8">
    <name type="scientific">Mucuna pruriens</name>
    <name type="common">Velvet bean</name>
    <name type="synonym">Dolichos pruriens</name>
    <dbReference type="NCBI Taxonomy" id="157652"/>
    <lineage>
        <taxon>Eukaryota</taxon>
        <taxon>Viridiplantae</taxon>
        <taxon>Streptophyta</taxon>
        <taxon>Embryophyta</taxon>
        <taxon>Tracheophyta</taxon>
        <taxon>Spermatophyta</taxon>
        <taxon>Magnoliopsida</taxon>
        <taxon>eudicotyledons</taxon>
        <taxon>Gunneridae</taxon>
        <taxon>Pentapetalae</taxon>
        <taxon>rosids</taxon>
        <taxon>fabids</taxon>
        <taxon>Fabales</taxon>
        <taxon>Fabaceae</taxon>
        <taxon>Papilionoideae</taxon>
        <taxon>50 kb inversion clade</taxon>
        <taxon>NPAAA clade</taxon>
        <taxon>indigoferoid/millettioid clade</taxon>
        <taxon>Phaseoleae</taxon>
        <taxon>Mucuna</taxon>
    </lineage>
</organism>
<dbReference type="GO" id="GO:0006352">
    <property type="term" value="P:DNA-templated transcription initiation"/>
    <property type="evidence" value="ECO:0007669"/>
    <property type="project" value="InterPro"/>
</dbReference>
<accession>A0A371GW37</accession>
<dbReference type="InterPro" id="IPR007627">
    <property type="entry name" value="RNA_pol_sigma70_r2"/>
</dbReference>
<dbReference type="SUPFAM" id="SSF88659">
    <property type="entry name" value="Sigma3 and sigma4 domains of RNA polymerase sigma factors"/>
    <property type="match status" value="2"/>
</dbReference>
<dbReference type="InterPro" id="IPR013324">
    <property type="entry name" value="RNA_pol_sigma_r3/r4-like"/>
</dbReference>
<dbReference type="OrthoDB" id="206108at2759"/>
<name>A0A371GW37_MUCPR</name>
<evidence type="ECO:0000313" key="7">
    <source>
        <dbReference type="EMBL" id="RDX94780.1"/>
    </source>
</evidence>
<evidence type="ECO:0000313" key="8">
    <source>
        <dbReference type="Proteomes" id="UP000257109"/>
    </source>
</evidence>
<dbReference type="Pfam" id="PF04539">
    <property type="entry name" value="Sigma70_r3"/>
    <property type="match status" value="1"/>
</dbReference>
<dbReference type="InterPro" id="IPR014284">
    <property type="entry name" value="RNA_pol_sigma-70_dom"/>
</dbReference>
<dbReference type="Pfam" id="PF04545">
    <property type="entry name" value="Sigma70_r4"/>
    <property type="match status" value="1"/>
</dbReference>
<dbReference type="PROSITE" id="PS00716">
    <property type="entry name" value="SIGMA70_2"/>
    <property type="match status" value="1"/>
</dbReference>
<evidence type="ECO:0000256" key="1">
    <source>
        <dbReference type="ARBA" id="ARBA00007788"/>
    </source>
</evidence>
<sequence>MLREQASPTVAYWSSNFSAQNFPASVLLQEQRDEYRPLLHMSKEDKTSQAILNTRQVDMATVHEENNTANADQVVLDFRKHLHLWPRLQNLLTSSQTGEIAASTLQHVSVDSERRTDSVQCNGVSLAKKALSTSNQAPSIAEDLKSIKADDDSIPFGLASTSLADPSIGRNKTVRSTRLLERRSKQRKVPKSKVKDDETYLASKDEAQERLRVERKINEEIDQNDPLRLFLWGPETKQLLTLEQESQLISQIQDLLRLEELKTRFQSQFGREPTMAEWAEGAGLNCRRLHEQLRCGNRSREKLIQANLRMVVHVAKTYQGRGLSFQDLLQVAFEKLKTFPPLQQRLFSVYMEGSMGLMKSVEKFNPLTGCRFGNYAFYWIRQAIRKAVFRHSRTIRLPEKVYMLLGKVMEAKKLYIQEGNLRPTKEELARRVGITVEKLETLLFSARHPISMQQTVWADQDITFQEITADPTTEPTDVSVEKQLMRRHVLNVLGILRPKERRIIRLRYGFEDGKQKSLSEIGDIFGLSKERVRQLEIRALYKLKKCLVKQGLDAYMAETFSGYDFNRGTKIELLKANLTINTVIEEDKSDSRRKLKCVFKVEAYTNVNTFR</sequence>
<evidence type="ECO:0000256" key="4">
    <source>
        <dbReference type="ARBA" id="ARBA00023125"/>
    </source>
</evidence>
<keyword evidence="8" id="KW-1185">Reference proteome</keyword>
<proteinExistence type="inferred from homology"/>
<dbReference type="CDD" id="cd06171">
    <property type="entry name" value="Sigma70_r4"/>
    <property type="match status" value="1"/>
</dbReference>
<dbReference type="STRING" id="157652.A0A371GW37"/>
<dbReference type="GO" id="GO:0016987">
    <property type="term" value="F:sigma factor activity"/>
    <property type="evidence" value="ECO:0007669"/>
    <property type="project" value="UniProtKB-KW"/>
</dbReference>
<comment type="similarity">
    <text evidence="1">Belongs to the sigma-70 factor family.</text>
</comment>
<dbReference type="InterPro" id="IPR036388">
    <property type="entry name" value="WH-like_DNA-bd_sf"/>
</dbReference>
<dbReference type="InterPro" id="IPR000943">
    <property type="entry name" value="RNA_pol_sigma70"/>
</dbReference>
<dbReference type="InterPro" id="IPR050239">
    <property type="entry name" value="Sigma-70_RNA_pol_init_factors"/>
</dbReference>
<keyword evidence="2" id="KW-0805">Transcription regulation</keyword>
<keyword evidence="3" id="KW-0731">Sigma factor</keyword>
<dbReference type="PRINTS" id="PR00046">
    <property type="entry name" value="SIGMA70FCT"/>
</dbReference>
<dbReference type="Gene3D" id="1.10.10.10">
    <property type="entry name" value="Winged helix-like DNA-binding domain superfamily/Winged helix DNA-binding domain"/>
    <property type="match status" value="2"/>
</dbReference>
<reference evidence="7" key="1">
    <citation type="submission" date="2018-05" db="EMBL/GenBank/DDBJ databases">
        <title>Draft genome of Mucuna pruriens seed.</title>
        <authorList>
            <person name="Nnadi N.E."/>
            <person name="Vos R."/>
            <person name="Hasami M.H."/>
            <person name="Devisetty U.K."/>
            <person name="Aguiy J.C."/>
        </authorList>
    </citation>
    <scope>NUCLEOTIDE SEQUENCE [LARGE SCALE GENOMIC DNA]</scope>
    <source>
        <strain evidence="7">JCA_2017</strain>
    </source>
</reference>
<dbReference type="EMBL" id="QJKJ01004284">
    <property type="protein sequence ID" value="RDX94780.1"/>
    <property type="molecule type" value="Genomic_DNA"/>
</dbReference>
<evidence type="ECO:0000256" key="3">
    <source>
        <dbReference type="ARBA" id="ARBA00023082"/>
    </source>
</evidence>